<reference evidence="3" key="1">
    <citation type="submission" date="2022-07" db="EMBL/GenBank/DDBJ databases">
        <title>Phylogenomic reconstructions and comparative analyses of Kickxellomycotina fungi.</title>
        <authorList>
            <person name="Reynolds N.K."/>
            <person name="Stajich J.E."/>
            <person name="Barry K."/>
            <person name="Grigoriev I.V."/>
            <person name="Crous P."/>
            <person name="Smith M.E."/>
        </authorList>
    </citation>
    <scope>NUCLEOTIDE SEQUENCE</scope>
    <source>
        <strain evidence="3">NRRL 3115</strain>
    </source>
</reference>
<evidence type="ECO:0000313" key="4">
    <source>
        <dbReference type="Proteomes" id="UP001151518"/>
    </source>
</evidence>
<gene>
    <name evidence="3" type="ORF">GGI25_003963</name>
</gene>
<proteinExistence type="inferred from homology"/>
<evidence type="ECO:0000256" key="1">
    <source>
        <dbReference type="RuleBase" id="RU000487"/>
    </source>
</evidence>
<dbReference type="CDD" id="cd10208">
    <property type="entry name" value="ASKHA_NBD_ScArp9-like"/>
    <property type="match status" value="1"/>
</dbReference>
<dbReference type="OrthoDB" id="74201at2759"/>
<dbReference type="SMART" id="SM00268">
    <property type="entry name" value="ACTIN"/>
    <property type="match status" value="1"/>
</dbReference>
<dbReference type="Gene3D" id="3.90.640.10">
    <property type="entry name" value="Actin, Chain A, domain 4"/>
    <property type="match status" value="1"/>
</dbReference>
<protein>
    <recommendedName>
        <fullName evidence="5">Actin</fullName>
    </recommendedName>
</protein>
<organism evidence="3 4">
    <name type="scientific">Coemansia spiralis</name>
    <dbReference type="NCBI Taxonomy" id="417178"/>
    <lineage>
        <taxon>Eukaryota</taxon>
        <taxon>Fungi</taxon>
        <taxon>Fungi incertae sedis</taxon>
        <taxon>Zoopagomycota</taxon>
        <taxon>Kickxellomycotina</taxon>
        <taxon>Kickxellomycetes</taxon>
        <taxon>Kickxellales</taxon>
        <taxon>Kickxellaceae</taxon>
        <taxon>Coemansia</taxon>
    </lineage>
</organism>
<evidence type="ECO:0000256" key="2">
    <source>
        <dbReference type="SAM" id="MobiDB-lite"/>
    </source>
</evidence>
<dbReference type="Gene3D" id="3.30.420.40">
    <property type="match status" value="3"/>
</dbReference>
<dbReference type="EMBL" id="JANBTW010000048">
    <property type="protein sequence ID" value="KAJ2675456.1"/>
    <property type="molecule type" value="Genomic_DNA"/>
</dbReference>
<feature type="region of interest" description="Disordered" evidence="2">
    <location>
        <begin position="48"/>
        <end position="86"/>
    </location>
</feature>
<comment type="similarity">
    <text evidence="1">Belongs to the actin family.</text>
</comment>
<evidence type="ECO:0000313" key="3">
    <source>
        <dbReference type="EMBL" id="KAJ2675456.1"/>
    </source>
</evidence>
<evidence type="ECO:0008006" key="5">
    <source>
        <dbReference type="Google" id="ProtNLM"/>
    </source>
</evidence>
<dbReference type="SUPFAM" id="SSF53067">
    <property type="entry name" value="Actin-like ATPase domain"/>
    <property type="match status" value="2"/>
</dbReference>
<dbReference type="Proteomes" id="UP001151518">
    <property type="component" value="Unassembled WGS sequence"/>
</dbReference>
<comment type="caution">
    <text evidence="3">The sequence shown here is derived from an EMBL/GenBank/DDBJ whole genome shotgun (WGS) entry which is preliminary data.</text>
</comment>
<dbReference type="InterPro" id="IPR004000">
    <property type="entry name" value="Actin"/>
</dbReference>
<dbReference type="Pfam" id="PF00022">
    <property type="entry name" value="Actin"/>
    <property type="match status" value="1"/>
</dbReference>
<sequence>MVVSYREETFVVIELGSHTTKAIVDTTDINKLPTVVLATRAGILKQENAGASTPSVETKAAAGEHKETDESAITPSSPKPKDEQMDIDVSDTVKIASSSAEILPSKEAINMSALVDTQKDNSASSAKEGDQDGNEVSYAFGSALEAASNDMLESTIDIIVDGFVKDWDALSAFLRYLITKELGIRISSNISPIMFSVPPLWPKTDLESLTQIAFEHLNAPTIVISEQPLAAIYGNGEVTGLVVDFGHAMTTITPIVDSCIQSSAIVQTPVSGAAVTKYLHRILQGDITVSSQFESGQVPIEFADALKESGLCRLQISPGNMEEDNGGASAEPPIFEFDGKKYKLNRTILHQTPEILVNPTEPGAMRLTSLMQQAVLSCDPDKRAALWEHIHIVGGSSRFAGLKEYVQSELETTVLPTSNIFAISQTREIKFASLPEYFVGWRNHDHWAGFLGACIMAKIVMNDTKHNISKTEYNDSGPSIVHTKSS</sequence>
<dbReference type="AlphaFoldDB" id="A0A9W8G7G4"/>
<dbReference type="PANTHER" id="PTHR11937">
    <property type="entry name" value="ACTIN"/>
    <property type="match status" value="1"/>
</dbReference>
<dbReference type="InterPro" id="IPR043129">
    <property type="entry name" value="ATPase_NBD"/>
</dbReference>
<name>A0A9W8G7G4_9FUNG</name>
<accession>A0A9W8G7G4</accession>